<dbReference type="Pfam" id="PF00144">
    <property type="entry name" value="Beta-lactamase"/>
    <property type="match status" value="1"/>
</dbReference>
<evidence type="ECO:0000259" key="1">
    <source>
        <dbReference type="Pfam" id="PF00144"/>
    </source>
</evidence>
<dbReference type="OrthoDB" id="5946976at2759"/>
<dbReference type="PANTHER" id="PTHR43283:SF7">
    <property type="entry name" value="BETA-LACTAMASE-RELATED DOMAIN-CONTAINING PROTEIN"/>
    <property type="match status" value="1"/>
</dbReference>
<dbReference type="SUPFAM" id="SSF56601">
    <property type="entry name" value="beta-lactamase/transpeptidase-like"/>
    <property type="match status" value="1"/>
</dbReference>
<gene>
    <name evidence="2" type="ORF">CERZMDRAFT_108218</name>
</gene>
<evidence type="ECO:0000313" key="3">
    <source>
        <dbReference type="Proteomes" id="UP000799539"/>
    </source>
</evidence>
<dbReference type="InterPro" id="IPR012338">
    <property type="entry name" value="Beta-lactam/transpept-like"/>
</dbReference>
<dbReference type="InterPro" id="IPR001466">
    <property type="entry name" value="Beta-lactam-related"/>
</dbReference>
<feature type="domain" description="Beta-lactamase-related" evidence="1">
    <location>
        <begin position="75"/>
        <end position="357"/>
    </location>
</feature>
<dbReference type="InterPro" id="IPR050789">
    <property type="entry name" value="Diverse_Enzym_Activities"/>
</dbReference>
<accession>A0A6A6FVS5</accession>
<dbReference type="Gene3D" id="3.40.710.10">
    <property type="entry name" value="DD-peptidase/beta-lactamase superfamily"/>
    <property type="match status" value="1"/>
</dbReference>
<evidence type="ECO:0000313" key="2">
    <source>
        <dbReference type="EMBL" id="KAF2217501.1"/>
    </source>
</evidence>
<dbReference type="AlphaFoldDB" id="A0A6A6FVS5"/>
<sequence>MSTTKANLHNWLSHPHNQWAFVNVEKIMSTAVVQKPQTPSNLQQSSLDISRFELNHAGEKLHLNAYLTETNTDGIMILRHGKVLHEQYLHGNTRASKHILMSLTKSVTGVLVGIAQAQGKLSVSDPVTKYVPEVSSTIWKEVTIRQCLDMRVGARYIDGQHAYRAATGWNPMLGGEQYETLKAFLAGFEPQELVDDQFEYISANTDLLGWALERATGKTFPQILQDLLWQPMGAESDALITVDSEGTARAAGGLCATLPDVARIAQLMLNDGKTADGAQIVPAAWIDDVLHGGSKDAWQRGRFAKPFDPYFKNMAYRSCCYADEQSEVIMGWGLFGQHFAVDKRNGIVLVTTASQRDALAFDKVGMTMAAFREMQRILREV</sequence>
<dbReference type="EMBL" id="ML992662">
    <property type="protein sequence ID" value="KAF2217501.1"/>
    <property type="molecule type" value="Genomic_DNA"/>
</dbReference>
<dbReference type="PANTHER" id="PTHR43283">
    <property type="entry name" value="BETA-LACTAMASE-RELATED"/>
    <property type="match status" value="1"/>
</dbReference>
<reference evidence="2" key="1">
    <citation type="journal article" date="2020" name="Stud. Mycol.">
        <title>101 Dothideomycetes genomes: a test case for predicting lifestyles and emergence of pathogens.</title>
        <authorList>
            <person name="Haridas S."/>
            <person name="Albert R."/>
            <person name="Binder M."/>
            <person name="Bloem J."/>
            <person name="Labutti K."/>
            <person name="Salamov A."/>
            <person name="Andreopoulos B."/>
            <person name="Baker S."/>
            <person name="Barry K."/>
            <person name="Bills G."/>
            <person name="Bluhm B."/>
            <person name="Cannon C."/>
            <person name="Castanera R."/>
            <person name="Culley D."/>
            <person name="Daum C."/>
            <person name="Ezra D."/>
            <person name="Gonzalez J."/>
            <person name="Henrissat B."/>
            <person name="Kuo A."/>
            <person name="Liang C."/>
            <person name="Lipzen A."/>
            <person name="Lutzoni F."/>
            <person name="Magnuson J."/>
            <person name="Mondo S."/>
            <person name="Nolan M."/>
            <person name="Ohm R."/>
            <person name="Pangilinan J."/>
            <person name="Park H.-J."/>
            <person name="Ramirez L."/>
            <person name="Alfaro M."/>
            <person name="Sun H."/>
            <person name="Tritt A."/>
            <person name="Yoshinaga Y."/>
            <person name="Zwiers L.-H."/>
            <person name="Turgeon B."/>
            <person name="Goodwin S."/>
            <person name="Spatafora J."/>
            <person name="Crous P."/>
            <person name="Grigoriev I."/>
        </authorList>
    </citation>
    <scope>NUCLEOTIDE SEQUENCE</scope>
    <source>
        <strain evidence="2">SCOH1-5</strain>
    </source>
</reference>
<name>A0A6A6FVS5_9PEZI</name>
<organism evidence="2 3">
    <name type="scientific">Cercospora zeae-maydis SCOH1-5</name>
    <dbReference type="NCBI Taxonomy" id="717836"/>
    <lineage>
        <taxon>Eukaryota</taxon>
        <taxon>Fungi</taxon>
        <taxon>Dikarya</taxon>
        <taxon>Ascomycota</taxon>
        <taxon>Pezizomycotina</taxon>
        <taxon>Dothideomycetes</taxon>
        <taxon>Dothideomycetidae</taxon>
        <taxon>Mycosphaerellales</taxon>
        <taxon>Mycosphaerellaceae</taxon>
        <taxon>Cercospora</taxon>
    </lineage>
</organism>
<protein>
    <recommendedName>
        <fullName evidence="1">Beta-lactamase-related domain-containing protein</fullName>
    </recommendedName>
</protein>
<proteinExistence type="predicted"/>
<dbReference type="Proteomes" id="UP000799539">
    <property type="component" value="Unassembled WGS sequence"/>
</dbReference>
<keyword evidence="3" id="KW-1185">Reference proteome</keyword>